<name>A0ABD3XSN5_SINWO</name>
<reference evidence="1 2" key="1">
    <citation type="submission" date="2024-11" db="EMBL/GenBank/DDBJ databases">
        <title>Chromosome-level genome assembly of the freshwater bivalve Anodonta woodiana.</title>
        <authorList>
            <person name="Chen X."/>
        </authorList>
    </citation>
    <scope>NUCLEOTIDE SEQUENCE [LARGE SCALE GENOMIC DNA]</scope>
    <source>
        <strain evidence="1">MN2024</strain>
        <tissue evidence="1">Gills</tissue>
    </source>
</reference>
<dbReference type="Proteomes" id="UP001634394">
    <property type="component" value="Unassembled WGS sequence"/>
</dbReference>
<gene>
    <name evidence="1" type="ORF">ACJMK2_000421</name>
</gene>
<comment type="caution">
    <text evidence="1">The sequence shown here is derived from an EMBL/GenBank/DDBJ whole genome shotgun (WGS) entry which is preliminary data.</text>
</comment>
<proteinExistence type="predicted"/>
<evidence type="ECO:0000313" key="1">
    <source>
        <dbReference type="EMBL" id="KAL3888038.1"/>
    </source>
</evidence>
<keyword evidence="2" id="KW-1185">Reference proteome</keyword>
<protein>
    <recommendedName>
        <fullName evidence="3">Vesicular, overexpressed in cancer, prosurvival protein 1</fullName>
    </recommendedName>
</protein>
<dbReference type="AlphaFoldDB" id="A0ABD3XSN5"/>
<accession>A0ABD3XSN5</accession>
<evidence type="ECO:0000313" key="2">
    <source>
        <dbReference type="Proteomes" id="UP001634394"/>
    </source>
</evidence>
<dbReference type="EMBL" id="JBJQND010000001">
    <property type="protein sequence ID" value="KAL3888038.1"/>
    <property type="molecule type" value="Genomic_DNA"/>
</dbReference>
<sequence length="165" mass="18121">MIFCFTAAIIVLPRKKSVHVLAGGLCQYDDSISSYYKSRYCTYGCCGNKDSDYSDVCFNRIHCWVCFGFFTGLCILIVIPRCCCAGINYSSRQTETVIQPSKTAMQTFVVNPAAVSQGQTVSPAQQKAVGYALPSAGLPPQYVQHQNVSEKTADLTCHSPQEAKY</sequence>
<organism evidence="1 2">
    <name type="scientific">Sinanodonta woodiana</name>
    <name type="common">Chinese pond mussel</name>
    <name type="synonym">Anodonta woodiana</name>
    <dbReference type="NCBI Taxonomy" id="1069815"/>
    <lineage>
        <taxon>Eukaryota</taxon>
        <taxon>Metazoa</taxon>
        <taxon>Spiralia</taxon>
        <taxon>Lophotrochozoa</taxon>
        <taxon>Mollusca</taxon>
        <taxon>Bivalvia</taxon>
        <taxon>Autobranchia</taxon>
        <taxon>Heteroconchia</taxon>
        <taxon>Palaeoheterodonta</taxon>
        <taxon>Unionida</taxon>
        <taxon>Unionoidea</taxon>
        <taxon>Unionidae</taxon>
        <taxon>Unioninae</taxon>
        <taxon>Sinanodonta</taxon>
    </lineage>
</organism>
<evidence type="ECO:0008006" key="3">
    <source>
        <dbReference type="Google" id="ProtNLM"/>
    </source>
</evidence>